<keyword evidence="2" id="KW-0732">Signal</keyword>
<dbReference type="EMBL" id="JACEZU010000019">
    <property type="protein sequence ID" value="MBA5690556.1"/>
    <property type="molecule type" value="Genomic_DNA"/>
</dbReference>
<reference evidence="3 4" key="1">
    <citation type="submission" date="2020-07" db="EMBL/GenBank/DDBJ databases">
        <title>Novel species isolated from subtropical streams in China.</title>
        <authorList>
            <person name="Lu H."/>
        </authorList>
    </citation>
    <scope>NUCLEOTIDE SEQUENCE [LARGE SCALE GENOMIC DNA]</scope>
    <source>
        <strain evidence="3 4">LX47W</strain>
    </source>
</reference>
<comment type="caution">
    <text evidence="3">The sequence shown here is derived from an EMBL/GenBank/DDBJ whole genome shotgun (WGS) entry which is preliminary data.</text>
</comment>
<dbReference type="AlphaFoldDB" id="A0A7W2INF5"/>
<dbReference type="Pfam" id="PF12293">
    <property type="entry name" value="T4BSS_DotH_IcmK"/>
    <property type="match status" value="1"/>
</dbReference>
<feature type="signal peptide" evidence="2">
    <location>
        <begin position="1"/>
        <end position="20"/>
    </location>
</feature>
<gene>
    <name evidence="3" type="ORF">H3H39_26310</name>
</gene>
<sequence length="355" mass="37072">MNRTLTLALVCLCAAGTAQATQPESPSAKATAVANQFPPPPAPPTAGTAGAQSAAPVQATAYGNNGGGPSAATASGPSAPAENGVAPLPPLSPPTSAKQAENILVPLAPDEIIKLRIMLENMRKANAYHPVRTVPKTRDTTADLSPGAPIPIARMLPGEMSTLVFIDGLGNPWPLAAPPRVSDQRSFDVDWLKDSASVVISPLSSYEDGNLAVILRGLATPIMIKLVTGEPDSNNKSREVDYRLDIRVPGRAPGAPTGVAGPERVALYDTVLQGFLDGLPPKEAHELKVRGGAPTRTQVWQLDGAVYVRTAADFQSAFEQTMAASDGTRVYRLAPTPYVTLSEGGQPLVLELDIE</sequence>
<feature type="chain" id="PRO_5030745457" evidence="2">
    <location>
        <begin position="21"/>
        <end position="355"/>
    </location>
</feature>
<keyword evidence="4" id="KW-1185">Reference proteome</keyword>
<proteinExistence type="predicted"/>
<organism evidence="3 4">
    <name type="scientific">Rugamonas apoptosis</name>
    <dbReference type="NCBI Taxonomy" id="2758570"/>
    <lineage>
        <taxon>Bacteria</taxon>
        <taxon>Pseudomonadati</taxon>
        <taxon>Pseudomonadota</taxon>
        <taxon>Betaproteobacteria</taxon>
        <taxon>Burkholderiales</taxon>
        <taxon>Oxalobacteraceae</taxon>
        <taxon>Telluria group</taxon>
        <taxon>Rugamonas</taxon>
    </lineage>
</organism>
<accession>A0A7W2INF5</accession>
<protein>
    <submittedName>
        <fullName evidence="3">Conjugal transfer protein TraN</fullName>
    </submittedName>
</protein>
<evidence type="ECO:0000313" key="3">
    <source>
        <dbReference type="EMBL" id="MBA5690556.1"/>
    </source>
</evidence>
<feature type="compositionally biased region" description="Low complexity" evidence="1">
    <location>
        <begin position="70"/>
        <end position="81"/>
    </location>
</feature>
<evidence type="ECO:0000256" key="2">
    <source>
        <dbReference type="SAM" id="SignalP"/>
    </source>
</evidence>
<name>A0A7W2INF5_9BURK</name>
<dbReference type="InterPro" id="IPR022073">
    <property type="entry name" value="T4BSS_DotH_IcmK"/>
</dbReference>
<evidence type="ECO:0000313" key="4">
    <source>
        <dbReference type="Proteomes" id="UP000573499"/>
    </source>
</evidence>
<dbReference type="RefSeq" id="WP_182157374.1">
    <property type="nucleotide sequence ID" value="NZ_JACEZU010000019.1"/>
</dbReference>
<evidence type="ECO:0000256" key="1">
    <source>
        <dbReference type="SAM" id="MobiDB-lite"/>
    </source>
</evidence>
<feature type="region of interest" description="Disordered" evidence="1">
    <location>
        <begin position="20"/>
        <end position="97"/>
    </location>
</feature>
<dbReference type="Proteomes" id="UP000573499">
    <property type="component" value="Unassembled WGS sequence"/>
</dbReference>
<feature type="compositionally biased region" description="Low complexity" evidence="1">
    <location>
        <begin position="45"/>
        <end position="57"/>
    </location>
</feature>